<dbReference type="AlphaFoldDB" id="A0A7X1XB29"/>
<evidence type="ECO:0000313" key="3">
    <source>
        <dbReference type="EMBL" id="MQT88262.1"/>
    </source>
</evidence>
<gene>
    <name evidence="3" type="ORF">GHO39_03760</name>
    <name evidence="2" type="ORF">GHO40_05430</name>
</gene>
<proteinExistence type="predicted"/>
<organism evidence="3 5">
    <name type="scientific">Pseudomonas helleri</name>
    <dbReference type="NCBI Taxonomy" id="1608996"/>
    <lineage>
        <taxon>Bacteria</taxon>
        <taxon>Pseudomonadati</taxon>
        <taxon>Pseudomonadota</taxon>
        <taxon>Gammaproteobacteria</taxon>
        <taxon>Pseudomonadales</taxon>
        <taxon>Pseudomonadaceae</taxon>
        <taxon>Pseudomonas</taxon>
    </lineage>
</organism>
<sequence length="65" mass="7341">MMLLVAKDGALAPEWLDYPLKGNCVGFRECHVGGDFLLIYRLAVESKQEQIVFVRTGTHADLFEK</sequence>
<dbReference type="SUPFAM" id="SSF143011">
    <property type="entry name" value="RelE-like"/>
    <property type="match status" value="1"/>
</dbReference>
<dbReference type="InterPro" id="IPR004386">
    <property type="entry name" value="Toxin_YafQ-like"/>
</dbReference>
<dbReference type="Proteomes" id="UP000441404">
    <property type="component" value="Unassembled WGS sequence"/>
</dbReference>
<dbReference type="NCBIfam" id="TIGR02385">
    <property type="entry name" value="RelE_StbE"/>
    <property type="match status" value="1"/>
</dbReference>
<reference evidence="4 5" key="1">
    <citation type="submission" date="2019-10" db="EMBL/GenBank/DDBJ databases">
        <title>Evaluation of single-gene subtyping targets for Pseudomonas.</title>
        <authorList>
            <person name="Reichler S.J."/>
            <person name="Orsi R.H."/>
            <person name="Wiedmann M."/>
            <person name="Martin N.H."/>
            <person name="Murphy S.I."/>
        </authorList>
    </citation>
    <scope>NUCLEOTIDE SEQUENCE [LARGE SCALE GENOMIC DNA]</scope>
    <source>
        <strain evidence="3 5">FSL R10-3254</strain>
        <strain evidence="2 4">FSL R10-3257</strain>
    </source>
</reference>
<dbReference type="EMBL" id="WIWJ01000007">
    <property type="protein sequence ID" value="MQT46178.1"/>
    <property type="molecule type" value="Genomic_DNA"/>
</dbReference>
<name>A0A7X1XB29_9PSED</name>
<evidence type="ECO:0000313" key="5">
    <source>
        <dbReference type="Proteomes" id="UP000489190"/>
    </source>
</evidence>
<dbReference type="GO" id="GO:0004521">
    <property type="term" value="F:RNA endonuclease activity"/>
    <property type="evidence" value="ECO:0007669"/>
    <property type="project" value="TreeGrafter"/>
</dbReference>
<dbReference type="PANTHER" id="PTHR40588">
    <property type="entry name" value="MRNA INTERFERASE TOXIN YAFQ"/>
    <property type="match status" value="1"/>
</dbReference>
<dbReference type="GO" id="GO:0006415">
    <property type="term" value="P:translational termination"/>
    <property type="evidence" value="ECO:0007669"/>
    <property type="project" value="TreeGrafter"/>
</dbReference>
<accession>A0A7X1XB29</accession>
<dbReference type="GO" id="GO:0006402">
    <property type="term" value="P:mRNA catabolic process"/>
    <property type="evidence" value="ECO:0007669"/>
    <property type="project" value="TreeGrafter"/>
</dbReference>
<dbReference type="EMBL" id="WIWI01000007">
    <property type="protein sequence ID" value="MQT88262.1"/>
    <property type="molecule type" value="Genomic_DNA"/>
</dbReference>
<keyword evidence="1" id="KW-1277">Toxin-antitoxin system</keyword>
<protein>
    <submittedName>
        <fullName evidence="3">Type II toxin-antitoxin system mRNA interferase toxin, RelE/StbE family</fullName>
    </submittedName>
</protein>
<dbReference type="Proteomes" id="UP000489190">
    <property type="component" value="Unassembled WGS sequence"/>
</dbReference>
<dbReference type="Gene3D" id="3.30.2310.20">
    <property type="entry name" value="RelE-like"/>
    <property type="match status" value="1"/>
</dbReference>
<dbReference type="Pfam" id="PF15738">
    <property type="entry name" value="YafQ_toxin"/>
    <property type="match status" value="1"/>
</dbReference>
<dbReference type="InterPro" id="IPR035093">
    <property type="entry name" value="RelE/ParE_toxin_dom_sf"/>
</dbReference>
<dbReference type="InterPro" id="IPR007712">
    <property type="entry name" value="RelE/ParE_toxin"/>
</dbReference>
<dbReference type="PANTHER" id="PTHR40588:SF1">
    <property type="entry name" value="MRNA INTERFERASE TOXIN YAFQ"/>
    <property type="match status" value="1"/>
</dbReference>
<evidence type="ECO:0000313" key="4">
    <source>
        <dbReference type="Proteomes" id="UP000441404"/>
    </source>
</evidence>
<evidence type="ECO:0000313" key="2">
    <source>
        <dbReference type="EMBL" id="MQT46178.1"/>
    </source>
</evidence>
<comment type="caution">
    <text evidence="3">The sequence shown here is derived from an EMBL/GenBank/DDBJ whole genome shotgun (WGS) entry which is preliminary data.</text>
</comment>
<evidence type="ECO:0000256" key="1">
    <source>
        <dbReference type="ARBA" id="ARBA00022649"/>
    </source>
</evidence>